<protein>
    <submittedName>
        <fullName evidence="2">Uncharacterized protein</fullName>
    </submittedName>
</protein>
<evidence type="ECO:0000313" key="3">
    <source>
        <dbReference type="Proteomes" id="UP000324748"/>
    </source>
</evidence>
<accession>A0A5B0QHZ1</accession>
<feature type="region of interest" description="Disordered" evidence="1">
    <location>
        <begin position="38"/>
        <end position="65"/>
    </location>
</feature>
<dbReference type="AlphaFoldDB" id="A0A5B0QHZ1"/>
<organism evidence="2 3">
    <name type="scientific">Puccinia graminis f. sp. tritici</name>
    <dbReference type="NCBI Taxonomy" id="56615"/>
    <lineage>
        <taxon>Eukaryota</taxon>
        <taxon>Fungi</taxon>
        <taxon>Dikarya</taxon>
        <taxon>Basidiomycota</taxon>
        <taxon>Pucciniomycotina</taxon>
        <taxon>Pucciniomycetes</taxon>
        <taxon>Pucciniales</taxon>
        <taxon>Pucciniaceae</taxon>
        <taxon>Puccinia</taxon>
    </lineage>
</organism>
<dbReference type="Proteomes" id="UP000324748">
    <property type="component" value="Unassembled WGS sequence"/>
</dbReference>
<comment type="caution">
    <text evidence="2">The sequence shown here is derived from an EMBL/GenBank/DDBJ whole genome shotgun (WGS) entry which is preliminary data.</text>
</comment>
<proteinExistence type="predicted"/>
<gene>
    <name evidence="2" type="ORF">PGT21_012149</name>
</gene>
<name>A0A5B0QHZ1_PUCGR</name>
<evidence type="ECO:0000256" key="1">
    <source>
        <dbReference type="SAM" id="MobiDB-lite"/>
    </source>
</evidence>
<reference evidence="2 3" key="1">
    <citation type="submission" date="2019-05" db="EMBL/GenBank/DDBJ databases">
        <title>Emergence of the Ug99 lineage of the wheat stem rust pathogen through somatic hybridization.</title>
        <authorList>
            <person name="Li F."/>
            <person name="Upadhyaya N.M."/>
            <person name="Sperschneider J."/>
            <person name="Matny O."/>
            <person name="Nguyen-Phuc H."/>
            <person name="Mago R."/>
            <person name="Raley C."/>
            <person name="Miller M.E."/>
            <person name="Silverstein K.A.T."/>
            <person name="Henningsen E."/>
            <person name="Hirsch C.D."/>
            <person name="Visser B."/>
            <person name="Pretorius Z.A."/>
            <person name="Steffenson B.J."/>
            <person name="Schwessinger B."/>
            <person name="Dodds P.N."/>
            <person name="Figueroa M."/>
        </authorList>
    </citation>
    <scope>NUCLEOTIDE SEQUENCE [LARGE SCALE GENOMIC DNA]</scope>
    <source>
        <strain evidence="2">21-0</strain>
    </source>
</reference>
<keyword evidence="3" id="KW-1185">Reference proteome</keyword>
<sequence>MTGPQIHFEFASGSLRSQKDFVEFLRWELYMRNSELIDRSPIRPSAESGSSANPEYPATGPDTRG</sequence>
<dbReference type="EMBL" id="VSWC01000015">
    <property type="protein sequence ID" value="KAA1112831.1"/>
    <property type="molecule type" value="Genomic_DNA"/>
</dbReference>
<evidence type="ECO:0000313" key="2">
    <source>
        <dbReference type="EMBL" id="KAA1112831.1"/>
    </source>
</evidence>